<feature type="compositionally biased region" description="Basic residues" evidence="12">
    <location>
        <begin position="363"/>
        <end position="390"/>
    </location>
</feature>
<evidence type="ECO:0000256" key="13">
    <source>
        <dbReference type="SAM" id="SignalP"/>
    </source>
</evidence>
<protein>
    <recommendedName>
        <fullName evidence="16">Lytic polysaccharide monooxygenase</fullName>
    </recommendedName>
</protein>
<evidence type="ECO:0000313" key="15">
    <source>
        <dbReference type="Proteomes" id="UP000256964"/>
    </source>
</evidence>
<dbReference type="OrthoDB" id="2019572at2759"/>
<evidence type="ECO:0000256" key="12">
    <source>
        <dbReference type="SAM" id="MobiDB-lite"/>
    </source>
</evidence>
<evidence type="ECO:0000256" key="7">
    <source>
        <dbReference type="ARBA" id="ARBA00023008"/>
    </source>
</evidence>
<evidence type="ECO:0000256" key="8">
    <source>
        <dbReference type="ARBA" id="ARBA00023033"/>
    </source>
</evidence>
<feature type="compositionally biased region" description="Low complexity" evidence="12">
    <location>
        <begin position="335"/>
        <end position="362"/>
    </location>
</feature>
<keyword evidence="9" id="KW-1015">Disulfide bond</keyword>
<name>A0A371DXW6_9APHY</name>
<evidence type="ECO:0000256" key="1">
    <source>
        <dbReference type="ARBA" id="ARBA00001973"/>
    </source>
</evidence>
<feature type="region of interest" description="Disordered" evidence="12">
    <location>
        <begin position="330"/>
        <end position="390"/>
    </location>
</feature>
<dbReference type="InterPro" id="IPR054497">
    <property type="entry name" value="LPMO_AA14"/>
</dbReference>
<gene>
    <name evidence="14" type="ORF">OH76DRAFT_1413798</name>
</gene>
<evidence type="ECO:0000256" key="6">
    <source>
        <dbReference type="ARBA" id="ARBA00023002"/>
    </source>
</evidence>
<keyword evidence="6" id="KW-0560">Oxidoreductase</keyword>
<dbReference type="Pfam" id="PF22810">
    <property type="entry name" value="LPMO_AA14"/>
    <property type="match status" value="1"/>
</dbReference>
<accession>A0A371DXW6</accession>
<organism evidence="14 15">
    <name type="scientific">Lentinus brumalis</name>
    <dbReference type="NCBI Taxonomy" id="2498619"/>
    <lineage>
        <taxon>Eukaryota</taxon>
        <taxon>Fungi</taxon>
        <taxon>Dikarya</taxon>
        <taxon>Basidiomycota</taxon>
        <taxon>Agaricomycotina</taxon>
        <taxon>Agaricomycetes</taxon>
        <taxon>Polyporales</taxon>
        <taxon>Polyporaceae</taxon>
        <taxon>Lentinus</taxon>
    </lineage>
</organism>
<evidence type="ECO:0008006" key="16">
    <source>
        <dbReference type="Google" id="ProtNLM"/>
    </source>
</evidence>
<evidence type="ECO:0000256" key="3">
    <source>
        <dbReference type="ARBA" id="ARBA00022525"/>
    </source>
</evidence>
<keyword evidence="8" id="KW-0503">Monooxygenase</keyword>
<dbReference type="GO" id="GO:0004497">
    <property type="term" value="F:monooxygenase activity"/>
    <property type="evidence" value="ECO:0007669"/>
    <property type="project" value="UniProtKB-KW"/>
</dbReference>
<dbReference type="GO" id="GO:0046872">
    <property type="term" value="F:metal ion binding"/>
    <property type="evidence" value="ECO:0007669"/>
    <property type="project" value="UniProtKB-KW"/>
</dbReference>
<comment type="similarity">
    <text evidence="11">Belongs to the polysaccharide monooxygenase AA14 family.</text>
</comment>
<dbReference type="Proteomes" id="UP000256964">
    <property type="component" value="Unassembled WGS sequence"/>
</dbReference>
<dbReference type="GO" id="GO:0005576">
    <property type="term" value="C:extracellular region"/>
    <property type="evidence" value="ECO:0007669"/>
    <property type="project" value="UniProtKB-SubCell"/>
</dbReference>
<feature type="signal peptide" evidence="13">
    <location>
        <begin position="1"/>
        <end position="20"/>
    </location>
</feature>
<evidence type="ECO:0000256" key="11">
    <source>
        <dbReference type="ARBA" id="ARBA00046340"/>
    </source>
</evidence>
<evidence type="ECO:0000256" key="4">
    <source>
        <dbReference type="ARBA" id="ARBA00022723"/>
    </source>
</evidence>
<evidence type="ECO:0000313" key="14">
    <source>
        <dbReference type="EMBL" id="RDX57331.1"/>
    </source>
</evidence>
<feature type="chain" id="PRO_5016901409" description="Lytic polysaccharide monooxygenase" evidence="13">
    <location>
        <begin position="21"/>
        <end position="390"/>
    </location>
</feature>
<keyword evidence="5 13" id="KW-0732">Signal</keyword>
<evidence type="ECO:0000256" key="9">
    <source>
        <dbReference type="ARBA" id="ARBA00023157"/>
    </source>
</evidence>
<evidence type="ECO:0000256" key="10">
    <source>
        <dbReference type="ARBA" id="ARBA00023180"/>
    </source>
</evidence>
<sequence>MISAVPVFVALAGLVSTASAHACMWHNSMYGFNVTDNTFSYDNRPQVPLYNMNFDQWWLHGHKDYPPNAGDFLELPAGGKINAEISCDKGATSWYPTSQGGDVGFGSNFACPGAQPSAIHATGLDDVKGCALAIAYQSDVNALKPEDFTVFSVNHTCVWYLNTEFEVPKLPACPEEGCHCAWLWIHSIDSGSEQMYMNAYKCKVTGDVGVQPIGKPALPRRCGADPDNGRPNATPGNCTVGAKLPMYWYQTQGNNMFEGTYEAPYYNDLYGFSDGAQHDVFFDGVIASQASFTVTTPASAPTTYASAASSNAAAATTYVEAASSQAAEPATSYVAEPSSSPAAEPAQSSTTSSASSTSSTAACRKRGGSKKKRDAKAKRSHARHLSALHH</sequence>
<comment type="subcellular location">
    <subcellularLocation>
        <location evidence="2">Secreted</location>
    </subcellularLocation>
</comment>
<dbReference type="EMBL" id="KZ857379">
    <property type="protein sequence ID" value="RDX57331.1"/>
    <property type="molecule type" value="Genomic_DNA"/>
</dbReference>
<keyword evidence="10" id="KW-0325">Glycoprotein</keyword>
<evidence type="ECO:0000256" key="5">
    <source>
        <dbReference type="ARBA" id="ARBA00022729"/>
    </source>
</evidence>
<keyword evidence="4" id="KW-0479">Metal-binding</keyword>
<keyword evidence="3" id="KW-0964">Secreted</keyword>
<comment type="cofactor">
    <cofactor evidence="1">
        <name>Cu(2+)</name>
        <dbReference type="ChEBI" id="CHEBI:29036"/>
    </cofactor>
</comment>
<keyword evidence="15" id="KW-1185">Reference proteome</keyword>
<dbReference type="STRING" id="139420.A0A371DXW6"/>
<evidence type="ECO:0000256" key="2">
    <source>
        <dbReference type="ARBA" id="ARBA00004613"/>
    </source>
</evidence>
<reference evidence="14 15" key="1">
    <citation type="journal article" date="2018" name="Biotechnol. Biofuels">
        <title>Integrative visual omics of the white-rot fungus Polyporus brumalis exposes the biotechnological potential of its oxidative enzymes for delignifying raw plant biomass.</title>
        <authorList>
            <person name="Miyauchi S."/>
            <person name="Rancon A."/>
            <person name="Drula E."/>
            <person name="Hage H."/>
            <person name="Chaduli D."/>
            <person name="Favel A."/>
            <person name="Grisel S."/>
            <person name="Henrissat B."/>
            <person name="Herpoel-Gimbert I."/>
            <person name="Ruiz-Duenas F.J."/>
            <person name="Chevret D."/>
            <person name="Hainaut M."/>
            <person name="Lin J."/>
            <person name="Wang M."/>
            <person name="Pangilinan J."/>
            <person name="Lipzen A."/>
            <person name="Lesage-Meessen L."/>
            <person name="Navarro D."/>
            <person name="Riley R."/>
            <person name="Grigoriev I.V."/>
            <person name="Zhou S."/>
            <person name="Raouche S."/>
            <person name="Rosso M.N."/>
        </authorList>
    </citation>
    <scope>NUCLEOTIDE SEQUENCE [LARGE SCALE GENOMIC DNA]</scope>
    <source>
        <strain evidence="14 15">BRFM 1820</strain>
    </source>
</reference>
<proteinExistence type="inferred from homology"/>
<keyword evidence="7" id="KW-0186">Copper</keyword>
<dbReference type="AlphaFoldDB" id="A0A371DXW6"/>